<keyword evidence="4 6" id="KW-1133">Transmembrane helix</keyword>
<dbReference type="AlphaFoldDB" id="A0AAV2D3B5"/>
<dbReference type="GO" id="GO:0016491">
    <property type="term" value="F:oxidoreductase activity"/>
    <property type="evidence" value="ECO:0007669"/>
    <property type="project" value="InterPro"/>
</dbReference>
<dbReference type="Proteomes" id="UP001497516">
    <property type="component" value="Chromosome 10"/>
</dbReference>
<sequence>MVFWDGYVSDETMGTFAPIVVYWIYAGFFQVMLASGFLDKHRLHTREEGEKKNLVPLSTVIKGVLLLQIMQIATAHLYFSLTSSGVVLAPQTAATIQPSSSIPIQILQIVVAMFVMDAWQYFGHRYMHHNKFLYRHVHSQHHRLVVPQAVGAMYNHPLEALLLDVGGSVASLLVSGMTPGAEVVFLCLASMKGVDDHCGVWFPNGAGGNNVVLHLLVANRSAYHDVHHQSRGGKYNFSQPFFSFWDRLMGTHMPCVVLKRPGGGYEAKMAMKE</sequence>
<accession>A0AAV2D3B5</accession>
<evidence type="ECO:0000256" key="5">
    <source>
        <dbReference type="ARBA" id="ARBA00023136"/>
    </source>
</evidence>
<evidence type="ECO:0000256" key="4">
    <source>
        <dbReference type="ARBA" id="ARBA00022989"/>
    </source>
</evidence>
<feature type="domain" description="Fatty acid hydroxylase" evidence="7">
    <location>
        <begin position="110"/>
        <end position="251"/>
    </location>
</feature>
<dbReference type="InterPro" id="IPR006694">
    <property type="entry name" value="Fatty_acid_hydroxylase"/>
</dbReference>
<name>A0AAV2D3B5_9ROSI</name>
<dbReference type="EMBL" id="OZ034814">
    <property type="protein sequence ID" value="CAL1363344.1"/>
    <property type="molecule type" value="Genomic_DNA"/>
</dbReference>
<evidence type="ECO:0000256" key="1">
    <source>
        <dbReference type="ARBA" id="ARBA00004370"/>
    </source>
</evidence>
<evidence type="ECO:0000256" key="3">
    <source>
        <dbReference type="ARBA" id="ARBA00022692"/>
    </source>
</evidence>
<dbReference type="PANTHER" id="PTHR11863">
    <property type="entry name" value="STEROL DESATURASE"/>
    <property type="match status" value="1"/>
</dbReference>
<evidence type="ECO:0000256" key="2">
    <source>
        <dbReference type="ARBA" id="ARBA00009324"/>
    </source>
</evidence>
<dbReference type="Pfam" id="PF04116">
    <property type="entry name" value="FA_hydroxylase"/>
    <property type="match status" value="1"/>
</dbReference>
<dbReference type="InterPro" id="IPR050307">
    <property type="entry name" value="Sterol_Desaturase_Related"/>
</dbReference>
<protein>
    <recommendedName>
        <fullName evidence="7">Fatty acid hydroxylase domain-containing protein</fullName>
    </recommendedName>
</protein>
<keyword evidence="5 6" id="KW-0472">Membrane</keyword>
<gene>
    <name evidence="8" type="ORF">LTRI10_LOCUS9878</name>
</gene>
<evidence type="ECO:0000256" key="6">
    <source>
        <dbReference type="SAM" id="Phobius"/>
    </source>
</evidence>
<feature type="transmembrane region" description="Helical" evidence="6">
    <location>
        <begin position="59"/>
        <end position="81"/>
    </location>
</feature>
<keyword evidence="3 6" id="KW-0812">Transmembrane</keyword>
<evidence type="ECO:0000313" key="8">
    <source>
        <dbReference type="EMBL" id="CAL1363344.1"/>
    </source>
</evidence>
<dbReference type="GO" id="GO:0008610">
    <property type="term" value="P:lipid biosynthetic process"/>
    <property type="evidence" value="ECO:0007669"/>
    <property type="project" value="InterPro"/>
</dbReference>
<dbReference type="GO" id="GO:0005506">
    <property type="term" value="F:iron ion binding"/>
    <property type="evidence" value="ECO:0007669"/>
    <property type="project" value="InterPro"/>
</dbReference>
<feature type="transmembrane region" description="Helical" evidence="6">
    <location>
        <begin position="101"/>
        <end position="122"/>
    </location>
</feature>
<keyword evidence="9" id="KW-1185">Reference proteome</keyword>
<evidence type="ECO:0000313" key="9">
    <source>
        <dbReference type="Proteomes" id="UP001497516"/>
    </source>
</evidence>
<comment type="subcellular location">
    <subcellularLocation>
        <location evidence="1">Membrane</location>
    </subcellularLocation>
</comment>
<feature type="transmembrane region" description="Helical" evidence="6">
    <location>
        <begin position="20"/>
        <end position="38"/>
    </location>
</feature>
<comment type="similarity">
    <text evidence="2">Belongs to the sterol desaturase family.</text>
</comment>
<dbReference type="GO" id="GO:0016020">
    <property type="term" value="C:membrane"/>
    <property type="evidence" value="ECO:0007669"/>
    <property type="project" value="UniProtKB-SubCell"/>
</dbReference>
<evidence type="ECO:0000259" key="7">
    <source>
        <dbReference type="Pfam" id="PF04116"/>
    </source>
</evidence>
<proteinExistence type="inferred from homology"/>
<organism evidence="8 9">
    <name type="scientific">Linum trigynum</name>
    <dbReference type="NCBI Taxonomy" id="586398"/>
    <lineage>
        <taxon>Eukaryota</taxon>
        <taxon>Viridiplantae</taxon>
        <taxon>Streptophyta</taxon>
        <taxon>Embryophyta</taxon>
        <taxon>Tracheophyta</taxon>
        <taxon>Spermatophyta</taxon>
        <taxon>Magnoliopsida</taxon>
        <taxon>eudicotyledons</taxon>
        <taxon>Gunneridae</taxon>
        <taxon>Pentapetalae</taxon>
        <taxon>rosids</taxon>
        <taxon>fabids</taxon>
        <taxon>Malpighiales</taxon>
        <taxon>Linaceae</taxon>
        <taxon>Linum</taxon>
    </lineage>
</organism>
<reference evidence="8 9" key="1">
    <citation type="submission" date="2024-04" db="EMBL/GenBank/DDBJ databases">
        <authorList>
            <person name="Fracassetti M."/>
        </authorList>
    </citation>
    <scope>NUCLEOTIDE SEQUENCE [LARGE SCALE GENOMIC DNA]</scope>
</reference>